<keyword evidence="3" id="KW-1185">Reference proteome</keyword>
<evidence type="ECO:0000313" key="3">
    <source>
        <dbReference type="Proteomes" id="UP000008022"/>
    </source>
</evidence>
<reference evidence="2" key="2">
    <citation type="submission" date="2015-06" db="UniProtKB">
        <authorList>
            <consortium name="EnsemblPlants"/>
        </authorList>
    </citation>
    <scope>IDENTIFICATION</scope>
</reference>
<organism evidence="2 3">
    <name type="scientific">Oryza rufipogon</name>
    <name type="common">Brownbeard rice</name>
    <name type="synonym">Asian wild rice</name>
    <dbReference type="NCBI Taxonomy" id="4529"/>
    <lineage>
        <taxon>Eukaryota</taxon>
        <taxon>Viridiplantae</taxon>
        <taxon>Streptophyta</taxon>
        <taxon>Embryophyta</taxon>
        <taxon>Tracheophyta</taxon>
        <taxon>Spermatophyta</taxon>
        <taxon>Magnoliopsida</taxon>
        <taxon>Liliopsida</taxon>
        <taxon>Poales</taxon>
        <taxon>Poaceae</taxon>
        <taxon>BOP clade</taxon>
        <taxon>Oryzoideae</taxon>
        <taxon>Oryzeae</taxon>
        <taxon>Oryzinae</taxon>
        <taxon>Oryza</taxon>
    </lineage>
</organism>
<dbReference type="EnsemblPlants" id="ORUFI08G21270.1">
    <property type="protein sequence ID" value="ORUFI08G21270.1"/>
    <property type="gene ID" value="ORUFI08G21270"/>
</dbReference>
<proteinExistence type="predicted"/>
<reference evidence="3" key="1">
    <citation type="submission" date="2013-06" db="EMBL/GenBank/DDBJ databases">
        <authorList>
            <person name="Zhao Q."/>
        </authorList>
    </citation>
    <scope>NUCLEOTIDE SEQUENCE</scope>
    <source>
        <strain evidence="3">cv. W1943</strain>
    </source>
</reference>
<evidence type="ECO:0000313" key="2">
    <source>
        <dbReference type="EnsemblPlants" id="ORUFI08G21270.1"/>
    </source>
</evidence>
<dbReference type="Gramene" id="ORUFI08G21270.1">
    <property type="protein sequence ID" value="ORUFI08G21270.1"/>
    <property type="gene ID" value="ORUFI08G21270"/>
</dbReference>
<dbReference type="Proteomes" id="UP000008022">
    <property type="component" value="Unassembled WGS sequence"/>
</dbReference>
<accession>A0A0E0QKL4</accession>
<dbReference type="AlphaFoldDB" id="A0A0E0QKL4"/>
<protein>
    <submittedName>
        <fullName evidence="2">Uncharacterized protein</fullName>
    </submittedName>
</protein>
<evidence type="ECO:0000256" key="1">
    <source>
        <dbReference type="SAM" id="MobiDB-lite"/>
    </source>
</evidence>
<feature type="region of interest" description="Disordered" evidence="1">
    <location>
        <begin position="28"/>
        <end position="48"/>
    </location>
</feature>
<sequence length="276" mass="30466">MSTNCNYKSVSNGECISRARQQLKIDREFRDGDGGGKAATPVSMDDAVSRGDLPADAHVEILQRVPPLPPRLPAMARRHRRAARRPAAKCRAKTLVVVDDDRDLPLRRPNERDQQGGAARLPEQLNTGVTVGTYVQRRALHVALTRGIVRLGQPGHRRDATLDIPPPPCPAPGVYPGYIARDHSKFSFDRSATCRRRRRGGTRSCTSPSRVFDVVRVFMLVDDASWRDVAVNGAGSSRRGGCGVASVIYWVANMAMSFDLKYERVAAVKPSCRRVR</sequence>
<name>A0A0E0QKL4_ORYRU</name>
<dbReference type="HOGENOM" id="CLU_053613_0_0_1"/>